<dbReference type="Proteomes" id="UP001152795">
    <property type="component" value="Unassembled WGS sequence"/>
</dbReference>
<comment type="caution">
    <text evidence="2">The sequence shown here is derived from an EMBL/GenBank/DDBJ whole genome shotgun (WGS) entry which is preliminary data.</text>
</comment>
<gene>
    <name evidence="2" type="ORF">PACLA_8A087097</name>
</gene>
<dbReference type="AlphaFoldDB" id="A0A6S7KQX9"/>
<accession>A0A6S7KQX9</accession>
<feature type="compositionally biased region" description="Polar residues" evidence="1">
    <location>
        <begin position="147"/>
        <end position="171"/>
    </location>
</feature>
<protein>
    <submittedName>
        <fullName evidence="2">Uncharacterized protein LOC110458063</fullName>
    </submittedName>
</protein>
<keyword evidence="3" id="KW-1185">Reference proteome</keyword>
<dbReference type="Pfam" id="PF03564">
    <property type="entry name" value="DUF1759"/>
    <property type="match status" value="1"/>
</dbReference>
<feature type="region of interest" description="Disordered" evidence="1">
    <location>
        <begin position="1"/>
        <end position="34"/>
    </location>
</feature>
<evidence type="ECO:0000313" key="2">
    <source>
        <dbReference type="EMBL" id="CAB4030513.1"/>
    </source>
</evidence>
<dbReference type="PANTHER" id="PTHR47331">
    <property type="entry name" value="PHD-TYPE DOMAIN-CONTAINING PROTEIN"/>
    <property type="match status" value="1"/>
</dbReference>
<feature type="region of interest" description="Disordered" evidence="1">
    <location>
        <begin position="278"/>
        <end position="334"/>
    </location>
</feature>
<proteinExistence type="predicted"/>
<dbReference type="OrthoDB" id="5986954at2759"/>
<evidence type="ECO:0000256" key="1">
    <source>
        <dbReference type="SAM" id="MobiDB-lite"/>
    </source>
</evidence>
<evidence type="ECO:0000313" key="3">
    <source>
        <dbReference type="Proteomes" id="UP001152795"/>
    </source>
</evidence>
<dbReference type="PANTHER" id="PTHR47331:SF5">
    <property type="entry name" value="RIBONUCLEASE H"/>
    <property type="match status" value="1"/>
</dbReference>
<dbReference type="EMBL" id="CACRXK020016922">
    <property type="protein sequence ID" value="CAB4030513.1"/>
    <property type="molecule type" value="Genomic_DNA"/>
</dbReference>
<feature type="compositionally biased region" description="Polar residues" evidence="1">
    <location>
        <begin position="287"/>
        <end position="309"/>
    </location>
</feature>
<organism evidence="2 3">
    <name type="scientific">Paramuricea clavata</name>
    <name type="common">Red gorgonian</name>
    <name type="synonym">Violescent sea-whip</name>
    <dbReference type="NCBI Taxonomy" id="317549"/>
    <lineage>
        <taxon>Eukaryota</taxon>
        <taxon>Metazoa</taxon>
        <taxon>Cnidaria</taxon>
        <taxon>Anthozoa</taxon>
        <taxon>Octocorallia</taxon>
        <taxon>Malacalcyonacea</taxon>
        <taxon>Plexauridae</taxon>
        <taxon>Paramuricea</taxon>
    </lineage>
</organism>
<reference evidence="2" key="1">
    <citation type="submission" date="2020-04" db="EMBL/GenBank/DDBJ databases">
        <authorList>
            <person name="Alioto T."/>
            <person name="Alioto T."/>
            <person name="Gomez Garrido J."/>
        </authorList>
    </citation>
    <scope>NUCLEOTIDE SEQUENCE</scope>
    <source>
        <strain evidence="2">A484AB</strain>
    </source>
</reference>
<sequence>MDGGNAGNPEILDETNKTVEQENRDLPLTMSGQTDSKENIEHNFHTMSKVWRKQSNHLQIQLVNNCEITCLQNECRILEECMYNLSRAHEALETIIESSVEKIALYGKFEDMSRENNMVMRQVHQAIRDLKMDYRDEHSVISRRTNRSAVSRRSGKSSMSRYSKGSTSSSARQRRQDLEEEAAILKAKMCLTQEKEELDRVNQLALVEIEGKMLEIQQEEKRVKEQIELSKEKFKIKEELAQAEARIEVCSRYEDTPFQLIDEVDSKDGSQDHMQKFLESQPDLSHPTMTTENETEIANISRSPESQNHQAKDTESKKLPTNPLNPHAPNYVPNNADESTVVETYPKVADPSSACEGPVNAPTATTTSKDEANILQTQLCAITKLLETHNQGRLPIPEPGIFNGDPLKYPIWLKAFETLIESRAVNPAERLHFLGRYVAGEAKEVIQGFMLMDGEDTYQRAKEMLSKRYGDPFAVASAFRKKLDAWPQIAPYDSLGLRKYADFLVQCEKAIQKVASLKVLNDDQENQKMASKLPKWALSRWGRTVYKWKNEKKQFPPFLEFVNYVVTEADIACDPINSRQRKNEEEFKGLRFRRDNTGSKFAPRDRNRLDAGRALATQSDNKDPSGNKPEVKACMLCDGTHGLESCKKYNEMDVKARKEFAKTKGLCFGCLGRGHLSKECKKRKKCNSCGKAHPTSLHGDYKNSPKDSKSMQAGTQTEPQTVHCTKTCSASDECNAQISSMIVPLWLHHESNPEAEVLIYALLDDQSDTTFITQNALSNLGVEGHKTQLSLSTMHADSKVIQSHKVNGLMINDFNRSTQIQLPHTFSCSTIPVKRSQIPRPEMANKWNHLARIASEFAPYHHDVEVGLLIGANCPRAIVPRKVIPGCGNEPYAQQTDLGWGIVGNVNELTQVNDEPTGVAHRIVTHVAVPRGERERRCTFSIKKVVKEVINPQQIRQMMESDFSERSSERQSLSMDDKKFLEQLEYGIHQTDNGHYEMPLPFRETFPKLPNNKLLLIECSRFETAPHPTNEST</sequence>
<feature type="region of interest" description="Disordered" evidence="1">
    <location>
        <begin position="141"/>
        <end position="176"/>
    </location>
</feature>
<feature type="region of interest" description="Disordered" evidence="1">
    <location>
        <begin position="697"/>
        <end position="716"/>
    </location>
</feature>
<feature type="compositionally biased region" description="Basic and acidic residues" evidence="1">
    <location>
        <begin position="595"/>
        <end position="611"/>
    </location>
</feature>
<feature type="compositionally biased region" description="Basic and acidic residues" evidence="1">
    <location>
        <begin position="14"/>
        <end position="25"/>
    </location>
</feature>
<feature type="region of interest" description="Disordered" evidence="1">
    <location>
        <begin position="595"/>
        <end position="628"/>
    </location>
</feature>
<name>A0A6S7KQX9_PARCT</name>
<dbReference type="InterPro" id="IPR005312">
    <property type="entry name" value="DUF1759"/>
</dbReference>
<feature type="compositionally biased region" description="Basic and acidic residues" evidence="1">
    <location>
        <begin position="699"/>
        <end position="709"/>
    </location>
</feature>